<dbReference type="HOGENOM" id="CLU_019932_0_0_0"/>
<dbReference type="Gene3D" id="3.40.630.10">
    <property type="entry name" value="Zn peptidases"/>
    <property type="match status" value="1"/>
</dbReference>
<accession>C1A854</accession>
<dbReference type="EMBL" id="AP009153">
    <property type="protein sequence ID" value="BAH38414.1"/>
    <property type="molecule type" value="Genomic_DNA"/>
</dbReference>
<gene>
    <name evidence="2" type="ordered locus">GAU_1372</name>
</gene>
<dbReference type="GO" id="GO:0008235">
    <property type="term" value="F:metalloexopeptidase activity"/>
    <property type="evidence" value="ECO:0007669"/>
    <property type="project" value="InterPro"/>
</dbReference>
<evidence type="ECO:0000313" key="2">
    <source>
        <dbReference type="EMBL" id="BAH38414.1"/>
    </source>
</evidence>
<feature type="domain" description="Peptidase M28" evidence="1">
    <location>
        <begin position="126"/>
        <end position="323"/>
    </location>
</feature>
<dbReference type="Proteomes" id="UP000002209">
    <property type="component" value="Chromosome"/>
</dbReference>
<dbReference type="GO" id="GO:0006508">
    <property type="term" value="P:proteolysis"/>
    <property type="evidence" value="ECO:0007669"/>
    <property type="project" value="InterPro"/>
</dbReference>
<dbReference type="InterPro" id="IPR007484">
    <property type="entry name" value="Peptidase_M28"/>
</dbReference>
<organism evidence="2 3">
    <name type="scientific">Gemmatimonas aurantiaca (strain DSM 14586 / JCM 11422 / NBRC 100505 / T-27)</name>
    <dbReference type="NCBI Taxonomy" id="379066"/>
    <lineage>
        <taxon>Bacteria</taxon>
        <taxon>Pseudomonadati</taxon>
        <taxon>Gemmatimonadota</taxon>
        <taxon>Gemmatimonadia</taxon>
        <taxon>Gemmatimonadales</taxon>
        <taxon>Gemmatimonadaceae</taxon>
        <taxon>Gemmatimonas</taxon>
    </lineage>
</organism>
<reference evidence="3" key="1">
    <citation type="submission" date="2006-03" db="EMBL/GenBank/DDBJ databases">
        <title>Complete genome sequence of Gemmatimonas aurantiaca T-27 that represents a novel phylum Gemmatimonadetes.</title>
        <authorList>
            <person name="Takasaki K."/>
            <person name="Ichikawa N."/>
            <person name="Miura H."/>
            <person name="Matsushita S."/>
            <person name="Watanabe Y."/>
            <person name="Oguchi A."/>
            <person name="Ankai A."/>
            <person name="Yashiro I."/>
            <person name="Takahashi M."/>
            <person name="Terui Y."/>
            <person name="Fukui S."/>
            <person name="Yokoyama H."/>
            <person name="Tanikawa S."/>
            <person name="Hanada S."/>
            <person name="Kamagata Y."/>
            <person name="Fujita N."/>
        </authorList>
    </citation>
    <scope>NUCLEOTIDE SEQUENCE [LARGE SCALE GENOMIC DNA]</scope>
    <source>
        <strain evidence="3">T-27 / DSM 14586 / JCM 11422 / NBRC 100505</strain>
    </source>
</reference>
<proteinExistence type="predicted"/>
<dbReference type="STRING" id="379066.GAU_1372"/>
<evidence type="ECO:0000313" key="3">
    <source>
        <dbReference type="Proteomes" id="UP000002209"/>
    </source>
</evidence>
<dbReference type="SUPFAM" id="SSF53187">
    <property type="entry name" value="Zn-dependent exopeptidases"/>
    <property type="match status" value="1"/>
</dbReference>
<dbReference type="KEGG" id="gau:GAU_1372"/>
<evidence type="ECO:0000259" key="1">
    <source>
        <dbReference type="Pfam" id="PF04389"/>
    </source>
</evidence>
<dbReference type="OrthoDB" id="1521787at2"/>
<dbReference type="PANTHER" id="PTHR12147">
    <property type="entry name" value="METALLOPEPTIDASE M28 FAMILY MEMBER"/>
    <property type="match status" value="1"/>
</dbReference>
<dbReference type="AlphaFoldDB" id="C1A854"/>
<protein>
    <submittedName>
        <fullName evidence="2">Peptidase M28A family protein</fullName>
    </submittedName>
</protein>
<dbReference type="PANTHER" id="PTHR12147:SF26">
    <property type="entry name" value="PEPTIDASE M28 DOMAIN-CONTAINING PROTEIN"/>
    <property type="match status" value="1"/>
</dbReference>
<keyword evidence="3" id="KW-1185">Reference proteome</keyword>
<dbReference type="Pfam" id="PF04389">
    <property type="entry name" value="Peptidase_M28"/>
    <property type="match status" value="1"/>
</dbReference>
<dbReference type="eggNOG" id="COG2234">
    <property type="taxonomic scope" value="Bacteria"/>
</dbReference>
<name>C1A854_GEMAT</name>
<sequence>MKHFPVMLVISPSESKVRSTKGPARSFATALVSTALVTALTIVSGAGAQPFPPPSDPETAKMMRRLSALSADSMEGRRAGSPGAARARKWIIGELNAIGVKPAGSAFESSVALRPRAGSTDTVGANVAARIPGTKGSGPVIVLSAHYDHLGVRNGETFNGADDDASGCVALLTIAERLVKQPPKHDVILAFFDAEESGMVGSKAFAAAPPVPLERIGLNINLDMVARQDAGALWVAGVSHTAALKPIAEAAAKSAAVSIRFGHDTKDLKPGDDWTNSSDHASFHAKGIPFFYLGVEDHPDYHKPGDDADKIDPKFYRGTTDFAYALLRQADKALEQIAAMRRK</sequence>
<dbReference type="InterPro" id="IPR045175">
    <property type="entry name" value="M28_fam"/>
</dbReference>